<keyword evidence="3" id="KW-0687">Ribonucleoprotein</keyword>
<evidence type="ECO:0000256" key="1">
    <source>
        <dbReference type="ARBA" id="ARBA00010592"/>
    </source>
</evidence>
<dbReference type="InterPro" id="IPR014722">
    <property type="entry name" value="Rib_uL2_dom2"/>
</dbReference>
<dbReference type="SUPFAM" id="SSF50104">
    <property type="entry name" value="Translation proteins SH3-like domain"/>
    <property type="match status" value="1"/>
</dbReference>
<evidence type="ECO:0000313" key="6">
    <source>
        <dbReference type="Proteomes" id="UP000815325"/>
    </source>
</evidence>
<feature type="compositionally biased region" description="Pro residues" evidence="4">
    <location>
        <begin position="50"/>
        <end position="59"/>
    </location>
</feature>
<dbReference type="InterPro" id="IPR000915">
    <property type="entry name" value="60S_ribosomal_eL6"/>
</dbReference>
<evidence type="ECO:0000256" key="4">
    <source>
        <dbReference type="SAM" id="MobiDB-lite"/>
    </source>
</evidence>
<reference evidence="5" key="1">
    <citation type="submission" date="2017-08" db="EMBL/GenBank/DDBJ databases">
        <authorList>
            <person name="Polle J.E."/>
            <person name="Barry K."/>
            <person name="Cushman J."/>
            <person name="Schmutz J."/>
            <person name="Tran D."/>
            <person name="Hathwaick L.T."/>
            <person name="Yim W.C."/>
            <person name="Jenkins J."/>
            <person name="Mckie-Krisberg Z.M."/>
            <person name="Prochnik S."/>
            <person name="Lindquist E."/>
            <person name="Dockter R.B."/>
            <person name="Adam C."/>
            <person name="Molina H."/>
            <person name="Bunkerborg J."/>
            <person name="Jin E."/>
            <person name="Buchheim M."/>
            <person name="Magnuson J."/>
        </authorList>
    </citation>
    <scope>NUCLEOTIDE SEQUENCE</scope>
    <source>
        <strain evidence="5">CCAP 19/18</strain>
    </source>
</reference>
<dbReference type="CDD" id="cd13156">
    <property type="entry name" value="KOW_RPL6"/>
    <property type="match status" value="1"/>
</dbReference>
<dbReference type="EMBL" id="MU069956">
    <property type="protein sequence ID" value="KAF5831334.1"/>
    <property type="molecule type" value="Genomic_DNA"/>
</dbReference>
<feature type="region of interest" description="Disordered" evidence="4">
    <location>
        <begin position="41"/>
        <end position="63"/>
    </location>
</feature>
<sequence length="226" mass="25102">MVKPTKPATYVASGITSVGRSKTYRRRGLFALKKKNNGKFPVHKKAEKPAPAPGKPPRFYPAEEVPKPLSHRVVRKPTKLRESITPGTVLIILSGRFKGRRVVFLSQLPSGLLLVSGPFKLNGVPVRRVNQAYVLATSTKVQLPKLDLSKFTDSYFKAAEAKSSKKGEKEFFDQSQAKKKELSAEYVNNQKTLDAALMPALDAEMKAYLATSFSLKDGDRPHLMKF</sequence>
<accession>A0ABQ7G9R9</accession>
<evidence type="ECO:0000313" key="5">
    <source>
        <dbReference type="EMBL" id="KAF5831334.1"/>
    </source>
</evidence>
<evidence type="ECO:0000256" key="3">
    <source>
        <dbReference type="ARBA" id="ARBA00023274"/>
    </source>
</evidence>
<protein>
    <submittedName>
        <fullName evidence="5">Ribosomal protein L6 component of cytosolic 80S ribosome and 60S large subunit</fullName>
    </submittedName>
</protein>
<dbReference type="Gene3D" id="2.30.30.30">
    <property type="match status" value="1"/>
</dbReference>
<name>A0ABQ7G9R9_DUNSA</name>
<gene>
    <name evidence="5" type="ORF">DUNSADRAFT_13273</name>
</gene>
<proteinExistence type="inferred from homology"/>
<dbReference type="PANTHER" id="PTHR10715">
    <property type="entry name" value="60S RIBOSOMAL PROTEIN L6"/>
    <property type="match status" value="1"/>
</dbReference>
<organism evidence="5 6">
    <name type="scientific">Dunaliella salina</name>
    <name type="common">Green alga</name>
    <name type="synonym">Protococcus salinus</name>
    <dbReference type="NCBI Taxonomy" id="3046"/>
    <lineage>
        <taxon>Eukaryota</taxon>
        <taxon>Viridiplantae</taxon>
        <taxon>Chlorophyta</taxon>
        <taxon>core chlorophytes</taxon>
        <taxon>Chlorophyceae</taxon>
        <taxon>CS clade</taxon>
        <taxon>Chlamydomonadales</taxon>
        <taxon>Dunaliellaceae</taxon>
        <taxon>Dunaliella</taxon>
    </lineage>
</organism>
<dbReference type="Proteomes" id="UP000815325">
    <property type="component" value="Unassembled WGS sequence"/>
</dbReference>
<dbReference type="InterPro" id="IPR008991">
    <property type="entry name" value="Translation_prot_SH3-like_sf"/>
</dbReference>
<keyword evidence="2 5" id="KW-0689">Ribosomal protein</keyword>
<dbReference type="Pfam" id="PF01159">
    <property type="entry name" value="Ribosomal_L6e"/>
    <property type="match status" value="1"/>
</dbReference>
<dbReference type="PANTHER" id="PTHR10715:SF0">
    <property type="entry name" value="LARGE RIBOSOMAL SUBUNIT PROTEIN EL6"/>
    <property type="match status" value="1"/>
</dbReference>
<dbReference type="GO" id="GO:0005840">
    <property type="term" value="C:ribosome"/>
    <property type="evidence" value="ECO:0007669"/>
    <property type="project" value="UniProtKB-KW"/>
</dbReference>
<dbReference type="InterPro" id="IPR041997">
    <property type="entry name" value="Ribosomal_eL6_KOW"/>
</dbReference>
<evidence type="ECO:0000256" key="2">
    <source>
        <dbReference type="ARBA" id="ARBA00022980"/>
    </source>
</evidence>
<comment type="caution">
    <text evidence="5">The sequence shown here is derived from an EMBL/GenBank/DDBJ whole genome shotgun (WGS) entry which is preliminary data.</text>
</comment>
<comment type="similarity">
    <text evidence="1">Belongs to the eukaryotic ribosomal protein eL6 family.</text>
</comment>
<keyword evidence="6" id="KW-1185">Reference proteome</keyword>